<dbReference type="Gene3D" id="3.40.50.300">
    <property type="entry name" value="P-loop containing nucleotide triphosphate hydrolases"/>
    <property type="match status" value="1"/>
</dbReference>
<dbReference type="AlphaFoldDB" id="A0A139AU68"/>
<evidence type="ECO:0000256" key="4">
    <source>
        <dbReference type="ARBA" id="ARBA00022741"/>
    </source>
</evidence>
<dbReference type="GO" id="GO:0016020">
    <property type="term" value="C:membrane"/>
    <property type="evidence" value="ECO:0007669"/>
    <property type="project" value="UniProtKB-SubCell"/>
</dbReference>
<name>A0A139AU68_GONPJ</name>
<gene>
    <name evidence="9" type="ORF">M427DRAFT_28554</name>
</gene>
<evidence type="ECO:0000256" key="2">
    <source>
        <dbReference type="ARBA" id="ARBA00022448"/>
    </source>
</evidence>
<sequence length="822" mass="90473">MESSQAIAVSAGPSSENVKSAGKIVAANGNSNTAPETREPLLSNAEESAPGLLGAKRMVRMGSWAVKDESELRPSYFSFRNISCVLPVKGVDKQLLLNASGYVKPGEALAIMGPSGAGKSTLLDILSYRKTTGRYTQDIMLNGERLTQLTSDDLLPPELTVREALEFCAALRLPPDWTHEQKEARIEDVLSVMRLNYVQNNRIGSSLVRGLSTGERKRVNVAVELLPVAAVVFLDEPTTGLDSNTGREIVENCLEVVRMRKLACVATIHQPSYTILRQFDSILLLANGRMCYFGKVADCIGYFENYLGIPVHGNPAEIYAEAQAANPDRLIEAWDKASEKAILDKAIDAIHSGQGSIAHYKPIGTDELPTFWDDLGFYQQASGWVQFRELFKRQMIVYLRNSIMSTSRLFAAIATAMFFGFAYLKLERNIAGGFAKAAELFALKLMTPGFGSAAIAYWLEKRKAYYHEEAAGYYHKLFYLITNFIVEWLFLSVMMAICVVIAMSLSGWIVKFFGFHILYFILEAWSVAGWNLVCAYMSASIPYANAAFNLHYFWGILLAGFYLTDSFMYTRPGGNIFKYFLIWTSYDRPFENQTSRCDPGEQYDFDLTSITMGGMGDASLDLTRQAIKNQTIISLIDSLGSSAYGKGWIGTSASTNATIKPLYDLAYNVYVAVTANATLASIASPPAVLRDFVNTRISSSVSALASYAGIDGSNPGTLNDTVTKLLTASNMIAYSQSIKLPGAGLPPVPLCLANTGDDFLANFQLVMTETQTLANGSTVTVKGFDDPSITPNWVYQLDNLAQGLFMFTIAFLCLRFCNFRQK</sequence>
<dbReference type="STRING" id="1344416.A0A139AU68"/>
<keyword evidence="5" id="KW-0067">ATP-binding</keyword>
<reference evidence="9 10" key="1">
    <citation type="journal article" date="2015" name="Genome Biol. Evol.">
        <title>Phylogenomic analyses indicate that early fungi evolved digesting cell walls of algal ancestors of land plants.</title>
        <authorList>
            <person name="Chang Y."/>
            <person name="Wang S."/>
            <person name="Sekimoto S."/>
            <person name="Aerts A.L."/>
            <person name="Choi C."/>
            <person name="Clum A."/>
            <person name="LaButti K.M."/>
            <person name="Lindquist E.A."/>
            <person name="Yee Ngan C."/>
            <person name="Ohm R.A."/>
            <person name="Salamov A.A."/>
            <person name="Grigoriev I.V."/>
            <person name="Spatafora J.W."/>
            <person name="Berbee M.L."/>
        </authorList>
    </citation>
    <scope>NUCLEOTIDE SEQUENCE [LARGE SCALE GENOMIC DNA]</scope>
    <source>
        <strain evidence="9 10">JEL478</strain>
    </source>
</reference>
<dbReference type="GO" id="GO:0005524">
    <property type="term" value="F:ATP binding"/>
    <property type="evidence" value="ECO:0007669"/>
    <property type="project" value="UniProtKB-KW"/>
</dbReference>
<proteinExistence type="predicted"/>
<keyword evidence="6" id="KW-1133">Transmembrane helix</keyword>
<dbReference type="InterPro" id="IPR050352">
    <property type="entry name" value="ABCG_transporters"/>
</dbReference>
<dbReference type="InterPro" id="IPR003593">
    <property type="entry name" value="AAA+_ATPase"/>
</dbReference>
<evidence type="ECO:0000256" key="6">
    <source>
        <dbReference type="ARBA" id="ARBA00022989"/>
    </source>
</evidence>
<keyword evidence="4" id="KW-0547">Nucleotide-binding</keyword>
<keyword evidence="7" id="KW-0472">Membrane</keyword>
<dbReference type="InterPro" id="IPR003439">
    <property type="entry name" value="ABC_transporter-like_ATP-bd"/>
</dbReference>
<keyword evidence="9" id="KW-0378">Hydrolase</keyword>
<accession>A0A139AU68</accession>
<evidence type="ECO:0000256" key="3">
    <source>
        <dbReference type="ARBA" id="ARBA00022692"/>
    </source>
</evidence>
<dbReference type="EMBL" id="KQ965736">
    <property type="protein sequence ID" value="KXS20280.1"/>
    <property type="molecule type" value="Genomic_DNA"/>
</dbReference>
<dbReference type="InterPro" id="IPR013525">
    <property type="entry name" value="ABC2_TM"/>
</dbReference>
<dbReference type="PANTHER" id="PTHR48041:SF139">
    <property type="entry name" value="PROTEIN SCARLET"/>
    <property type="match status" value="1"/>
</dbReference>
<dbReference type="Pfam" id="PF19055">
    <property type="entry name" value="ABC2_membrane_7"/>
    <property type="match status" value="1"/>
</dbReference>
<dbReference type="OrthoDB" id="2125621at2759"/>
<comment type="subcellular location">
    <subcellularLocation>
        <location evidence="1">Membrane</location>
        <topology evidence="1">Multi-pass membrane protein</topology>
    </subcellularLocation>
</comment>
<evidence type="ECO:0000313" key="9">
    <source>
        <dbReference type="EMBL" id="KXS20280.1"/>
    </source>
</evidence>
<dbReference type="GO" id="GO:0016887">
    <property type="term" value="F:ATP hydrolysis activity"/>
    <property type="evidence" value="ECO:0007669"/>
    <property type="project" value="InterPro"/>
</dbReference>
<dbReference type="Pfam" id="PF00005">
    <property type="entry name" value="ABC_tran"/>
    <property type="match status" value="1"/>
</dbReference>
<dbReference type="InterPro" id="IPR027417">
    <property type="entry name" value="P-loop_NTPase"/>
</dbReference>
<dbReference type="Pfam" id="PF01061">
    <property type="entry name" value="ABC2_membrane"/>
    <property type="match status" value="1"/>
</dbReference>
<dbReference type="Proteomes" id="UP000070544">
    <property type="component" value="Unassembled WGS sequence"/>
</dbReference>
<dbReference type="InterPro" id="IPR043926">
    <property type="entry name" value="ABCG_dom"/>
</dbReference>
<keyword evidence="10" id="KW-1185">Reference proteome</keyword>
<evidence type="ECO:0000256" key="7">
    <source>
        <dbReference type="ARBA" id="ARBA00023136"/>
    </source>
</evidence>
<dbReference type="SUPFAM" id="SSF52540">
    <property type="entry name" value="P-loop containing nucleoside triphosphate hydrolases"/>
    <property type="match status" value="1"/>
</dbReference>
<dbReference type="PROSITE" id="PS50893">
    <property type="entry name" value="ABC_TRANSPORTER_2"/>
    <property type="match status" value="1"/>
</dbReference>
<keyword evidence="3" id="KW-0812">Transmembrane</keyword>
<dbReference type="GO" id="GO:0140359">
    <property type="term" value="F:ABC-type transporter activity"/>
    <property type="evidence" value="ECO:0007669"/>
    <property type="project" value="InterPro"/>
</dbReference>
<organism evidence="9 10">
    <name type="scientific">Gonapodya prolifera (strain JEL478)</name>
    <name type="common">Monoblepharis prolifera</name>
    <dbReference type="NCBI Taxonomy" id="1344416"/>
    <lineage>
        <taxon>Eukaryota</taxon>
        <taxon>Fungi</taxon>
        <taxon>Fungi incertae sedis</taxon>
        <taxon>Chytridiomycota</taxon>
        <taxon>Chytridiomycota incertae sedis</taxon>
        <taxon>Monoblepharidomycetes</taxon>
        <taxon>Monoblepharidales</taxon>
        <taxon>Gonapodyaceae</taxon>
        <taxon>Gonapodya</taxon>
    </lineage>
</organism>
<dbReference type="SMART" id="SM00382">
    <property type="entry name" value="AAA"/>
    <property type="match status" value="1"/>
</dbReference>
<evidence type="ECO:0000256" key="1">
    <source>
        <dbReference type="ARBA" id="ARBA00004141"/>
    </source>
</evidence>
<dbReference type="PANTHER" id="PTHR48041">
    <property type="entry name" value="ABC TRANSPORTER G FAMILY MEMBER 28"/>
    <property type="match status" value="1"/>
</dbReference>
<evidence type="ECO:0000256" key="5">
    <source>
        <dbReference type="ARBA" id="ARBA00022840"/>
    </source>
</evidence>
<protein>
    <submittedName>
        <fullName evidence="9">p-loop containing nucleoside triphosphate hydrolase protein</fullName>
    </submittedName>
</protein>
<feature type="domain" description="ABC transporter" evidence="8">
    <location>
        <begin position="77"/>
        <end position="312"/>
    </location>
</feature>
<keyword evidence="2" id="KW-0813">Transport</keyword>
<evidence type="ECO:0000313" key="10">
    <source>
        <dbReference type="Proteomes" id="UP000070544"/>
    </source>
</evidence>
<evidence type="ECO:0000259" key="8">
    <source>
        <dbReference type="PROSITE" id="PS50893"/>
    </source>
</evidence>